<dbReference type="OMA" id="CAAVAHI"/>
<organism evidence="1 2">
    <name type="scientific">Haemaphysalis longicornis</name>
    <name type="common">Bush tick</name>
    <dbReference type="NCBI Taxonomy" id="44386"/>
    <lineage>
        <taxon>Eukaryota</taxon>
        <taxon>Metazoa</taxon>
        <taxon>Ecdysozoa</taxon>
        <taxon>Arthropoda</taxon>
        <taxon>Chelicerata</taxon>
        <taxon>Arachnida</taxon>
        <taxon>Acari</taxon>
        <taxon>Parasitiformes</taxon>
        <taxon>Ixodida</taxon>
        <taxon>Ixodoidea</taxon>
        <taxon>Ixodidae</taxon>
        <taxon>Haemaphysalinae</taxon>
        <taxon>Haemaphysalis</taxon>
    </lineage>
</organism>
<accession>A0A9J6GQ14</accession>
<dbReference type="AlphaFoldDB" id="A0A9J6GQ14"/>
<name>A0A9J6GQ14_HAELO</name>
<dbReference type="OrthoDB" id="6519316at2759"/>
<sequence>MSYARVNVCAAVAHILSRIRECNLAIYLKWYPAHMGPHISGKGNNNHNETAHAAARDLTNRTAAEVDTDSSSESYNAGKEPMTTYSEIVTWYRLSRRTMPPPHPGLTRAEAVLYRQLQTHSVLTPALARYVCPEVYETDICRLCQDQRATLAHILR</sequence>
<keyword evidence="2" id="KW-1185">Reference proteome</keyword>
<evidence type="ECO:0008006" key="3">
    <source>
        <dbReference type="Google" id="ProtNLM"/>
    </source>
</evidence>
<dbReference type="Proteomes" id="UP000821853">
    <property type="component" value="Unassembled WGS sequence"/>
</dbReference>
<reference evidence="1 2" key="1">
    <citation type="journal article" date="2020" name="Cell">
        <title>Large-Scale Comparative Analyses of Tick Genomes Elucidate Their Genetic Diversity and Vector Capacities.</title>
        <authorList>
            <consortium name="Tick Genome and Microbiome Consortium (TIGMIC)"/>
            <person name="Jia N."/>
            <person name="Wang J."/>
            <person name="Shi W."/>
            <person name="Du L."/>
            <person name="Sun Y."/>
            <person name="Zhan W."/>
            <person name="Jiang J.F."/>
            <person name="Wang Q."/>
            <person name="Zhang B."/>
            <person name="Ji P."/>
            <person name="Bell-Sakyi L."/>
            <person name="Cui X.M."/>
            <person name="Yuan T.T."/>
            <person name="Jiang B.G."/>
            <person name="Yang W.F."/>
            <person name="Lam T.T."/>
            <person name="Chang Q.C."/>
            <person name="Ding S.J."/>
            <person name="Wang X.J."/>
            <person name="Zhu J.G."/>
            <person name="Ruan X.D."/>
            <person name="Zhao L."/>
            <person name="Wei J.T."/>
            <person name="Ye R.Z."/>
            <person name="Que T.C."/>
            <person name="Du C.H."/>
            <person name="Zhou Y.H."/>
            <person name="Cheng J.X."/>
            <person name="Dai P.F."/>
            <person name="Guo W.B."/>
            <person name="Han X.H."/>
            <person name="Huang E.J."/>
            <person name="Li L.F."/>
            <person name="Wei W."/>
            <person name="Gao Y.C."/>
            <person name="Liu J.Z."/>
            <person name="Shao H.Z."/>
            <person name="Wang X."/>
            <person name="Wang C.C."/>
            <person name="Yang T.C."/>
            <person name="Huo Q.B."/>
            <person name="Li W."/>
            <person name="Chen H.Y."/>
            <person name="Chen S.E."/>
            <person name="Zhou L.G."/>
            <person name="Ni X.B."/>
            <person name="Tian J.H."/>
            <person name="Sheng Y."/>
            <person name="Liu T."/>
            <person name="Pan Y.S."/>
            <person name="Xia L.Y."/>
            <person name="Li J."/>
            <person name="Zhao F."/>
            <person name="Cao W.C."/>
        </authorList>
    </citation>
    <scope>NUCLEOTIDE SEQUENCE [LARGE SCALE GENOMIC DNA]</scope>
    <source>
        <strain evidence="1">HaeL-2018</strain>
    </source>
</reference>
<dbReference type="VEuPathDB" id="VectorBase:HLOH_058626"/>
<protein>
    <recommendedName>
        <fullName evidence="3">Tick transposon</fullName>
    </recommendedName>
</protein>
<dbReference type="EMBL" id="JABSTR010000008">
    <property type="protein sequence ID" value="KAH9376687.1"/>
    <property type="molecule type" value="Genomic_DNA"/>
</dbReference>
<evidence type="ECO:0000313" key="2">
    <source>
        <dbReference type="Proteomes" id="UP000821853"/>
    </source>
</evidence>
<comment type="caution">
    <text evidence="1">The sequence shown here is derived from an EMBL/GenBank/DDBJ whole genome shotgun (WGS) entry which is preliminary data.</text>
</comment>
<proteinExistence type="predicted"/>
<evidence type="ECO:0000313" key="1">
    <source>
        <dbReference type="EMBL" id="KAH9376687.1"/>
    </source>
</evidence>
<gene>
    <name evidence="1" type="ORF">HPB48_019191</name>
</gene>